<dbReference type="EMBL" id="UFYA01000001">
    <property type="protein sequence ID" value="STD10767.1"/>
    <property type="molecule type" value="Genomic_DNA"/>
</dbReference>
<dbReference type="Proteomes" id="UP000254118">
    <property type="component" value="Unassembled WGS sequence"/>
</dbReference>
<dbReference type="InterPro" id="IPR039569">
    <property type="entry name" value="FAS1-like_DH_region"/>
</dbReference>
<dbReference type="InterPro" id="IPR016709">
    <property type="entry name" value="HadA-like"/>
</dbReference>
<evidence type="ECO:0000313" key="3">
    <source>
        <dbReference type="Proteomes" id="UP000254118"/>
    </source>
</evidence>
<dbReference type="SUPFAM" id="SSF54637">
    <property type="entry name" value="Thioesterase/thiol ester dehydrase-isomerase"/>
    <property type="match status" value="1"/>
</dbReference>
<reference evidence="2 3" key="1">
    <citation type="submission" date="2018-06" db="EMBL/GenBank/DDBJ databases">
        <authorList>
            <consortium name="Pathogen Informatics"/>
            <person name="Doyle S."/>
        </authorList>
    </citation>
    <scope>NUCLEOTIDE SEQUENCE [LARGE SCALE GENOMIC DNA]</scope>
    <source>
        <strain evidence="2 3">NCTC7915</strain>
    </source>
</reference>
<evidence type="ECO:0000313" key="2">
    <source>
        <dbReference type="EMBL" id="STD10767.1"/>
    </source>
</evidence>
<proteinExistence type="predicted"/>
<dbReference type="Pfam" id="PF13452">
    <property type="entry name" value="FAS1_DH_region"/>
    <property type="match status" value="1"/>
</dbReference>
<comment type="caution">
    <text evidence="2">The sequence shown here is derived from an EMBL/GenBank/DDBJ whole genome shotgun (WGS) entry which is preliminary data.</text>
</comment>
<sequence>MVFDASGSHKVAGMSSLAALEGRSWPSAAPFEVGREHVRAFARVVGASASVHFDVQAARSAGFEDLVAPVTFVATVAQQSEWLLWGDPQVGIDFQRVVHGEERIEIVRPIVAGDVLSAELLIERVREVRGNTMLTTRTDLSGADGVRLASVWSMIVVRADEVEGDS</sequence>
<organism evidence="2 3">
    <name type="scientific">Dermatophilus congolensis</name>
    <dbReference type="NCBI Taxonomy" id="1863"/>
    <lineage>
        <taxon>Bacteria</taxon>
        <taxon>Bacillati</taxon>
        <taxon>Actinomycetota</taxon>
        <taxon>Actinomycetes</taxon>
        <taxon>Micrococcales</taxon>
        <taxon>Dermatophilaceae</taxon>
        <taxon>Dermatophilus</taxon>
    </lineage>
</organism>
<gene>
    <name evidence="2" type="ORF">NCTC7915_01442</name>
</gene>
<dbReference type="AlphaFoldDB" id="A0AA46BNR8"/>
<accession>A0AA46BNR8</accession>
<dbReference type="PIRSF" id="PIRSF018072">
    <property type="entry name" value="UCP018072"/>
    <property type="match status" value="1"/>
</dbReference>
<feature type="domain" description="FAS1-like dehydratase" evidence="1">
    <location>
        <begin position="28"/>
        <end position="149"/>
    </location>
</feature>
<dbReference type="InterPro" id="IPR029069">
    <property type="entry name" value="HotDog_dom_sf"/>
</dbReference>
<dbReference type="CDD" id="cd03441">
    <property type="entry name" value="R_hydratase_like"/>
    <property type="match status" value="1"/>
</dbReference>
<dbReference type="Gene3D" id="3.10.129.10">
    <property type="entry name" value="Hotdog Thioesterase"/>
    <property type="match status" value="1"/>
</dbReference>
<evidence type="ECO:0000259" key="1">
    <source>
        <dbReference type="Pfam" id="PF13452"/>
    </source>
</evidence>
<name>A0AA46BNR8_9MICO</name>
<protein>
    <submittedName>
        <fullName evidence="2">(3R)-hydroxyacyl-ACP dehydratase subunit HadC</fullName>
    </submittedName>
</protein>